<evidence type="ECO:0000313" key="3">
    <source>
        <dbReference type="Proteomes" id="UP000008022"/>
    </source>
</evidence>
<proteinExistence type="predicted"/>
<dbReference type="HOGENOM" id="CLU_1725140_0_0_1"/>
<keyword evidence="3" id="KW-1185">Reference proteome</keyword>
<dbReference type="Gramene" id="ORUFI10G01320.1">
    <property type="protein sequence ID" value="ORUFI10G01320.1"/>
    <property type="gene ID" value="ORUFI10G01320"/>
</dbReference>
<evidence type="ECO:0000256" key="1">
    <source>
        <dbReference type="SAM" id="MobiDB-lite"/>
    </source>
</evidence>
<dbReference type="EnsemblPlants" id="ORUFI10G01320.1">
    <property type="protein sequence ID" value="ORUFI10G01320.1"/>
    <property type="gene ID" value="ORUFI10G01320"/>
</dbReference>
<dbReference type="Proteomes" id="UP000008022">
    <property type="component" value="Unassembled WGS sequence"/>
</dbReference>
<dbReference type="AlphaFoldDB" id="A0A0E0QVW7"/>
<organism evidence="2 3">
    <name type="scientific">Oryza rufipogon</name>
    <name type="common">Brownbeard rice</name>
    <name type="synonym">Asian wild rice</name>
    <dbReference type="NCBI Taxonomy" id="4529"/>
    <lineage>
        <taxon>Eukaryota</taxon>
        <taxon>Viridiplantae</taxon>
        <taxon>Streptophyta</taxon>
        <taxon>Embryophyta</taxon>
        <taxon>Tracheophyta</taxon>
        <taxon>Spermatophyta</taxon>
        <taxon>Magnoliopsida</taxon>
        <taxon>Liliopsida</taxon>
        <taxon>Poales</taxon>
        <taxon>Poaceae</taxon>
        <taxon>BOP clade</taxon>
        <taxon>Oryzoideae</taxon>
        <taxon>Oryzeae</taxon>
        <taxon>Oryzinae</taxon>
        <taxon>Oryza</taxon>
    </lineage>
</organism>
<accession>A0A0E0QVW7</accession>
<reference evidence="2" key="2">
    <citation type="submission" date="2015-06" db="UniProtKB">
        <authorList>
            <consortium name="EnsemblPlants"/>
        </authorList>
    </citation>
    <scope>IDENTIFICATION</scope>
</reference>
<name>A0A0E0QVW7_ORYRU</name>
<protein>
    <submittedName>
        <fullName evidence="2">Uncharacterized protein</fullName>
    </submittedName>
</protein>
<sequence length="169" mass="18458">MMWWRTSSGRSPSQSLPASSSTGGRARGGISSNSWCACGWGKLHKALYPSNLSGMAYLSKNVSITEAGSRNSSSRLTNLLNGTTGPWYPMESNSTKSALMHGTVCQRLRHRRDSTHVCTAWRAFRKDMMRWRISSGRSLSLSLPAASSIGGRARRGISSNRWCAWGAAQ</sequence>
<feature type="region of interest" description="Disordered" evidence="1">
    <location>
        <begin position="1"/>
        <end position="29"/>
    </location>
</feature>
<evidence type="ECO:0000313" key="2">
    <source>
        <dbReference type="EnsemblPlants" id="ORUFI10G01320.1"/>
    </source>
</evidence>
<reference evidence="3" key="1">
    <citation type="submission" date="2013-06" db="EMBL/GenBank/DDBJ databases">
        <authorList>
            <person name="Zhao Q."/>
        </authorList>
    </citation>
    <scope>NUCLEOTIDE SEQUENCE</scope>
    <source>
        <strain evidence="3">cv. W1943</strain>
    </source>
</reference>